<dbReference type="RefSeq" id="WP_062696269.1">
    <property type="nucleotide sequence ID" value="NZ_LJOD01000001.1"/>
</dbReference>
<dbReference type="OrthoDB" id="2355173at2"/>
<dbReference type="AlphaFoldDB" id="A0A0N1KU13"/>
<evidence type="ECO:0000259" key="2">
    <source>
        <dbReference type="Pfam" id="PF08327"/>
    </source>
</evidence>
<reference evidence="3 4" key="1">
    <citation type="journal article" date="2015" name="Genom Data">
        <title>Draft genome sequence of a multidrug-resistant Chryseobacterium indologenes isolate from Malaysia.</title>
        <authorList>
            <person name="Yu C.Y."/>
            <person name="Ang G.Y."/>
            <person name="Cheng H.J."/>
            <person name="Cheong Y.M."/>
            <person name="Yin W.F."/>
            <person name="Chan K.G."/>
        </authorList>
    </citation>
    <scope>NUCLEOTIDE SEQUENCE [LARGE SCALE GENOMIC DNA]</scope>
    <source>
        <strain evidence="3 4">CI_885</strain>
    </source>
</reference>
<protein>
    <submittedName>
        <fullName evidence="3">ATPase</fullName>
    </submittedName>
</protein>
<proteinExistence type="inferred from homology"/>
<comment type="caution">
    <text evidence="3">The sequence shown here is derived from an EMBL/GenBank/DDBJ whole genome shotgun (WGS) entry which is preliminary data.</text>
</comment>
<dbReference type="PATRIC" id="fig|253.9.peg.313"/>
<dbReference type="Gene3D" id="3.30.530.20">
    <property type="match status" value="1"/>
</dbReference>
<dbReference type="InterPro" id="IPR013538">
    <property type="entry name" value="ASHA1/2-like_C"/>
</dbReference>
<accession>A0A0N1KU13</accession>
<gene>
    <name evidence="3" type="ORF">AOB46_01485</name>
</gene>
<dbReference type="Proteomes" id="UP000037953">
    <property type="component" value="Unassembled WGS sequence"/>
</dbReference>
<feature type="domain" description="Activator of Hsp90 ATPase homologue 1/2-like C-terminal" evidence="2">
    <location>
        <begin position="12"/>
        <end position="140"/>
    </location>
</feature>
<dbReference type="SUPFAM" id="SSF55961">
    <property type="entry name" value="Bet v1-like"/>
    <property type="match status" value="1"/>
</dbReference>
<dbReference type="Pfam" id="PF08327">
    <property type="entry name" value="AHSA1"/>
    <property type="match status" value="1"/>
</dbReference>
<evidence type="ECO:0000256" key="1">
    <source>
        <dbReference type="ARBA" id="ARBA00006817"/>
    </source>
</evidence>
<name>A0A0N1KU13_CHRID</name>
<sequence>MDAPITVHYTIDAPVQKVWEALTHKEKMKNWYFDIQDFEPETGKEFNFFEPGEEKKYHHHGRILELIPEQRLKYTWSYPEFSKAETTVTWELQPKGEETLVTLIHEDIEDFNDLGEGFSRENFTKGWNTIIGKSLKSFLEK</sequence>
<organism evidence="3 4">
    <name type="scientific">Chryseobacterium indologenes</name>
    <name type="common">Flavobacterium indologenes</name>
    <dbReference type="NCBI Taxonomy" id="253"/>
    <lineage>
        <taxon>Bacteria</taxon>
        <taxon>Pseudomonadati</taxon>
        <taxon>Bacteroidota</taxon>
        <taxon>Flavobacteriia</taxon>
        <taxon>Flavobacteriales</taxon>
        <taxon>Weeksellaceae</taxon>
        <taxon>Chryseobacterium group</taxon>
        <taxon>Chryseobacterium</taxon>
    </lineage>
</organism>
<evidence type="ECO:0000313" key="3">
    <source>
        <dbReference type="EMBL" id="KPE52709.1"/>
    </source>
</evidence>
<reference evidence="4" key="2">
    <citation type="submission" date="2015-09" db="EMBL/GenBank/DDBJ databases">
        <title>Draft genome sequence of a multidrug-resistant Chryseobacterium indologenes isolate from Malaysia.</title>
        <authorList>
            <person name="Yu C.Y."/>
            <person name="Ang G.Y."/>
            <person name="Chan K.-G."/>
        </authorList>
    </citation>
    <scope>NUCLEOTIDE SEQUENCE [LARGE SCALE GENOMIC DNA]</scope>
    <source>
        <strain evidence="4">CI_885</strain>
    </source>
</reference>
<dbReference type="CDD" id="cd07814">
    <property type="entry name" value="SRPBCC_CalC_Aha1-like"/>
    <property type="match status" value="1"/>
</dbReference>
<dbReference type="InterPro" id="IPR023393">
    <property type="entry name" value="START-like_dom_sf"/>
</dbReference>
<evidence type="ECO:0000313" key="4">
    <source>
        <dbReference type="Proteomes" id="UP000037953"/>
    </source>
</evidence>
<dbReference type="EMBL" id="LJOD01000001">
    <property type="protein sequence ID" value="KPE52709.1"/>
    <property type="molecule type" value="Genomic_DNA"/>
</dbReference>
<comment type="similarity">
    <text evidence="1">Belongs to the AHA1 family.</text>
</comment>